<evidence type="ECO:0000256" key="1">
    <source>
        <dbReference type="ARBA" id="ARBA00005614"/>
    </source>
</evidence>
<dbReference type="SUPFAM" id="SSF54975">
    <property type="entry name" value="Acylphosphatase/BLUF domain-like"/>
    <property type="match status" value="1"/>
</dbReference>
<evidence type="ECO:0000313" key="9">
    <source>
        <dbReference type="Proteomes" id="UP000009311"/>
    </source>
</evidence>
<dbReference type="EMBL" id="CAKD01000023">
    <property type="protein sequence ID" value="CCI85784.1"/>
    <property type="molecule type" value="Genomic_DNA"/>
</dbReference>
<evidence type="ECO:0000313" key="8">
    <source>
        <dbReference type="EMBL" id="CCI85784.1"/>
    </source>
</evidence>
<dbReference type="eggNOG" id="COG1254">
    <property type="taxonomic scope" value="Bacteria"/>
</dbReference>
<protein>
    <recommendedName>
        <fullName evidence="3 5">acylphosphatase</fullName>
        <ecNumber evidence="2 5">3.6.1.7</ecNumber>
    </recommendedName>
</protein>
<gene>
    <name evidence="8" type="ORF">BN53_06765</name>
</gene>
<comment type="caution">
    <text evidence="8">The sequence shown here is derived from an EMBL/GenBank/DDBJ whole genome shotgun (WGS) entry which is preliminary data.</text>
</comment>
<evidence type="ECO:0000256" key="6">
    <source>
        <dbReference type="RuleBase" id="RU004168"/>
    </source>
</evidence>
<accession>I7KM32</accession>
<feature type="active site" evidence="5">
    <location>
        <position position="56"/>
    </location>
</feature>
<evidence type="ECO:0000259" key="7">
    <source>
        <dbReference type="PROSITE" id="PS51160"/>
    </source>
</evidence>
<dbReference type="InterPro" id="IPR001792">
    <property type="entry name" value="Acylphosphatase-like_dom"/>
</dbReference>
<dbReference type="InterPro" id="IPR020456">
    <property type="entry name" value="Acylphosphatase"/>
</dbReference>
<dbReference type="PANTHER" id="PTHR47268">
    <property type="entry name" value="ACYLPHOSPHATASE"/>
    <property type="match status" value="1"/>
</dbReference>
<reference evidence="8 9" key="1">
    <citation type="submission" date="2012-06" db="EMBL/GenBank/DDBJ databases">
        <title>Draft Genome Sequence of Lactobacillus pasteurii CRBIP 24.76T.</title>
        <authorList>
            <person name="Cousin S."/>
            <person name="Bouchier C."/>
            <person name="Loux V."/>
            <person name="Ma L."/>
            <person name="Creno S."/>
            <person name="Bizet C."/>
            <person name="Clermont D."/>
        </authorList>
    </citation>
    <scope>NUCLEOTIDE SEQUENCE [LARGE SCALE GENOMIC DNA]</scope>
    <source>
        <strain evidence="9">CRBIP 24.76T</strain>
    </source>
</reference>
<keyword evidence="9" id="KW-1185">Reference proteome</keyword>
<comment type="similarity">
    <text evidence="1 6">Belongs to the acylphosphatase family.</text>
</comment>
<sequence length="111" mass="12451">MSIFDRFSSKLSNNNSNDPKVETWELIASGTVQGVGFRWSVQTLAQSCKLHGTVQNNPDLTVTIRLQGSKDEINHFIELLPSQLSPFAHLEKIEINSLGKLAKMHGFHVLY</sequence>
<dbReference type="PANTHER" id="PTHR47268:SF4">
    <property type="entry name" value="ACYLPHOSPHATASE"/>
    <property type="match status" value="1"/>
</dbReference>
<dbReference type="GO" id="GO:0003998">
    <property type="term" value="F:acylphosphatase activity"/>
    <property type="evidence" value="ECO:0007669"/>
    <property type="project" value="UniProtKB-EC"/>
</dbReference>
<dbReference type="STRING" id="1423790.BN53_06765"/>
<organism evidence="8 9">
    <name type="scientific">Lactobacillus pasteurii DSM 23907 = CRBIP 24.76</name>
    <dbReference type="NCBI Taxonomy" id="1423790"/>
    <lineage>
        <taxon>Bacteria</taxon>
        <taxon>Bacillati</taxon>
        <taxon>Bacillota</taxon>
        <taxon>Bacilli</taxon>
        <taxon>Lactobacillales</taxon>
        <taxon>Lactobacillaceae</taxon>
        <taxon>Lactobacillus</taxon>
    </lineage>
</organism>
<evidence type="ECO:0000256" key="3">
    <source>
        <dbReference type="ARBA" id="ARBA00015991"/>
    </source>
</evidence>
<keyword evidence="5 8" id="KW-0378">Hydrolase</keyword>
<name>I7KM32_9LACO</name>
<dbReference type="Pfam" id="PF00708">
    <property type="entry name" value="Acylphosphatase"/>
    <property type="match status" value="1"/>
</dbReference>
<dbReference type="EC" id="3.6.1.7" evidence="2 5"/>
<evidence type="ECO:0000256" key="5">
    <source>
        <dbReference type="PROSITE-ProRule" id="PRU00520"/>
    </source>
</evidence>
<dbReference type="OrthoDB" id="9808093at2"/>
<feature type="active site" evidence="5">
    <location>
        <position position="38"/>
    </location>
</feature>
<dbReference type="InterPro" id="IPR036046">
    <property type="entry name" value="Acylphosphatase-like_dom_sf"/>
</dbReference>
<proteinExistence type="inferred from homology"/>
<feature type="domain" description="Acylphosphatase-like" evidence="7">
    <location>
        <begin position="23"/>
        <end position="111"/>
    </location>
</feature>
<evidence type="ECO:0000256" key="4">
    <source>
        <dbReference type="ARBA" id="ARBA00047645"/>
    </source>
</evidence>
<dbReference type="Proteomes" id="UP000009311">
    <property type="component" value="Unassembled WGS sequence"/>
</dbReference>
<comment type="catalytic activity">
    <reaction evidence="4 5">
        <text>an acyl phosphate + H2O = a carboxylate + phosphate + H(+)</text>
        <dbReference type="Rhea" id="RHEA:14965"/>
        <dbReference type="ChEBI" id="CHEBI:15377"/>
        <dbReference type="ChEBI" id="CHEBI:15378"/>
        <dbReference type="ChEBI" id="CHEBI:29067"/>
        <dbReference type="ChEBI" id="CHEBI:43474"/>
        <dbReference type="ChEBI" id="CHEBI:59918"/>
        <dbReference type="EC" id="3.6.1.7"/>
    </reaction>
</comment>
<dbReference type="PROSITE" id="PS51160">
    <property type="entry name" value="ACYLPHOSPHATASE_3"/>
    <property type="match status" value="1"/>
</dbReference>
<dbReference type="AlphaFoldDB" id="I7KM32"/>
<evidence type="ECO:0000256" key="2">
    <source>
        <dbReference type="ARBA" id="ARBA00012150"/>
    </source>
</evidence>
<dbReference type="RefSeq" id="WP_009560348.1">
    <property type="nucleotide sequence ID" value="NZ_AYZN01000001.1"/>
</dbReference>
<dbReference type="Gene3D" id="3.30.70.100">
    <property type="match status" value="1"/>
</dbReference>